<comment type="caution">
    <text evidence="2">The sequence shown here is derived from an EMBL/GenBank/DDBJ whole genome shotgun (WGS) entry which is preliminary data.</text>
</comment>
<protein>
    <recommendedName>
        <fullName evidence="1">Hemerythrin-like domain-containing protein</fullName>
    </recommendedName>
</protein>
<dbReference type="PANTHER" id="PTHR38048">
    <property type="entry name" value="EXPRESSED PROTEIN"/>
    <property type="match status" value="1"/>
</dbReference>
<name>A0AAD6XUM8_9AGAR</name>
<accession>A0AAD6XUM8</accession>
<gene>
    <name evidence="2" type="ORF">B0H15DRAFT_808068</name>
</gene>
<evidence type="ECO:0000313" key="3">
    <source>
        <dbReference type="Proteomes" id="UP001222325"/>
    </source>
</evidence>
<evidence type="ECO:0000313" key="2">
    <source>
        <dbReference type="EMBL" id="KAJ7104009.1"/>
    </source>
</evidence>
<dbReference type="Proteomes" id="UP001222325">
    <property type="component" value="Unassembled WGS sequence"/>
</dbReference>
<proteinExistence type="predicted"/>
<dbReference type="Gene3D" id="1.20.120.520">
    <property type="entry name" value="nmb1532 protein domain like"/>
    <property type="match status" value="1"/>
</dbReference>
<feature type="domain" description="Hemerythrin-like" evidence="1">
    <location>
        <begin position="29"/>
        <end position="144"/>
    </location>
</feature>
<organism evidence="2 3">
    <name type="scientific">Mycena belliarum</name>
    <dbReference type="NCBI Taxonomy" id="1033014"/>
    <lineage>
        <taxon>Eukaryota</taxon>
        <taxon>Fungi</taxon>
        <taxon>Dikarya</taxon>
        <taxon>Basidiomycota</taxon>
        <taxon>Agaricomycotina</taxon>
        <taxon>Agaricomycetes</taxon>
        <taxon>Agaricomycetidae</taxon>
        <taxon>Agaricales</taxon>
        <taxon>Marasmiineae</taxon>
        <taxon>Mycenaceae</taxon>
        <taxon>Mycena</taxon>
    </lineage>
</organism>
<dbReference type="InterPro" id="IPR053206">
    <property type="entry name" value="Dimeric_xanthone_biosynth"/>
</dbReference>
<dbReference type="CDD" id="cd12108">
    <property type="entry name" value="Hr-like"/>
    <property type="match status" value="1"/>
</dbReference>
<evidence type="ECO:0000259" key="1">
    <source>
        <dbReference type="Pfam" id="PF01814"/>
    </source>
</evidence>
<keyword evidence="3" id="KW-1185">Reference proteome</keyword>
<dbReference type="Pfam" id="PF01814">
    <property type="entry name" value="Hemerythrin"/>
    <property type="match status" value="1"/>
</dbReference>
<dbReference type="PANTHER" id="PTHR38048:SF2">
    <property type="entry name" value="HEMERYTHRIN-LIKE DOMAIN-CONTAINING PROTEIN"/>
    <property type="match status" value="1"/>
</dbReference>
<dbReference type="AlphaFoldDB" id="A0AAD6XUM8"/>
<sequence length="241" mass="26484">MPFPYPLIARPPGDWQDPFDNQAIEMSVSHNMFIRGLNALHAQAPGIRPEQVKAFAFFAISFFEMVETHHNIEETYLFPFYDAKLGAGAMAGNVAEHASFMPAFAALHAHLKSVHAGAAPYDGAAVAAQLAGFADALVAHLTAEIPTLAAARLRAVFTRAELKAMEDELVKVIMKDISLWTTLPMGLLCHDKSTAPYFPPMPAPILWAVQYGFSWRHRDAWEFAPCDVYGRLKPGMGNDTA</sequence>
<dbReference type="InterPro" id="IPR012312">
    <property type="entry name" value="Hemerythrin-like"/>
</dbReference>
<reference evidence="2" key="1">
    <citation type="submission" date="2023-03" db="EMBL/GenBank/DDBJ databases">
        <title>Massive genome expansion in bonnet fungi (Mycena s.s.) driven by repeated elements and novel gene families across ecological guilds.</title>
        <authorList>
            <consortium name="Lawrence Berkeley National Laboratory"/>
            <person name="Harder C.B."/>
            <person name="Miyauchi S."/>
            <person name="Viragh M."/>
            <person name="Kuo A."/>
            <person name="Thoen E."/>
            <person name="Andreopoulos B."/>
            <person name="Lu D."/>
            <person name="Skrede I."/>
            <person name="Drula E."/>
            <person name="Henrissat B."/>
            <person name="Morin E."/>
            <person name="Kohler A."/>
            <person name="Barry K."/>
            <person name="LaButti K."/>
            <person name="Morin E."/>
            <person name="Salamov A."/>
            <person name="Lipzen A."/>
            <person name="Mereny Z."/>
            <person name="Hegedus B."/>
            <person name="Baldrian P."/>
            <person name="Stursova M."/>
            <person name="Weitz H."/>
            <person name="Taylor A."/>
            <person name="Grigoriev I.V."/>
            <person name="Nagy L.G."/>
            <person name="Martin F."/>
            <person name="Kauserud H."/>
        </authorList>
    </citation>
    <scope>NUCLEOTIDE SEQUENCE</scope>
    <source>
        <strain evidence="2">CBHHK173m</strain>
    </source>
</reference>
<dbReference type="EMBL" id="JARJCN010000001">
    <property type="protein sequence ID" value="KAJ7104009.1"/>
    <property type="molecule type" value="Genomic_DNA"/>
</dbReference>